<reference evidence="1 2" key="1">
    <citation type="submission" date="2017-12" db="EMBL/GenBank/DDBJ databases">
        <authorList>
            <person name="Pombert J.-F."/>
            <person name="Haag K.L."/>
            <person name="Ebert D."/>
        </authorList>
    </citation>
    <scope>NUCLEOTIDE SEQUENCE [LARGE SCALE GENOMIC DNA]</scope>
    <source>
        <strain evidence="1">IL-BN-2</strain>
    </source>
</reference>
<evidence type="ECO:0000313" key="2">
    <source>
        <dbReference type="Proteomes" id="UP000293045"/>
    </source>
</evidence>
<proteinExistence type="predicted"/>
<dbReference type="VEuPathDB" id="MicrosporidiaDB:CWI36_0613p0010"/>
<comment type="caution">
    <text evidence="1">The sequence shown here is derived from an EMBL/GenBank/DDBJ whole genome shotgun (WGS) entry which is preliminary data.</text>
</comment>
<dbReference type="AlphaFoldDB" id="A0A4Q9LJB1"/>
<sequence length="499" mass="60331">MLHSEDEQEREFLFELESINKIGIEIEKDLKKIESYIKETPLSTLEAFKTYIEPKRNLDKIIYFYDLFLKSAENIYKQQEKIEIIKNKEIVKEEFDKEIKIIKCLEKIKGELFNFKKYQDIHAVKKFCDEVNKNVNVNLEMLEKSFFKYIGHQFPNMNYKTKICNLSNFLYLNREKSIFVKKYVDLFIIKYGSRKIENKYIELVNRVICLHEWIEEVKKVNDFLFEEDITGSINKEILEKLMLELKVVISHALMDIDRKNKPENLIYLIKLYSSIKIKENIRDTNMEMLFEFKKECLVLINNLLITFEQNIIHEKKNEKNFLCEQFNKTFLDFCDTFKENNNCLEELIFKFQENFAFENYDSFVNYYGVKCLRKTFDLSENLKGIQKCVYLLNNLDILQEYILEYKNIKIIEYLERNKNDIIKIWKNECEKRKHKESTEFLKLNLSIQRKYILPDLVRENVISQLSKIIFNLVSNSKYREHQDDLKNKINELFSGKEKN</sequence>
<name>A0A4Q9LJB1_9MICR</name>
<dbReference type="VEuPathDB" id="MicrosporidiaDB:CWI39_0209p0030"/>
<evidence type="ECO:0000313" key="1">
    <source>
        <dbReference type="EMBL" id="TBU08234.1"/>
    </source>
</evidence>
<dbReference type="EMBL" id="PIXR01000209">
    <property type="protein sequence ID" value="TBU08234.1"/>
    <property type="molecule type" value="Genomic_DNA"/>
</dbReference>
<dbReference type="Proteomes" id="UP000293045">
    <property type="component" value="Unassembled WGS sequence"/>
</dbReference>
<protein>
    <submittedName>
        <fullName evidence="1">Uncharacterized protein</fullName>
    </submittedName>
</protein>
<organism evidence="1 2">
    <name type="scientific">Hamiltosporidium magnivora</name>
    <dbReference type="NCBI Taxonomy" id="148818"/>
    <lineage>
        <taxon>Eukaryota</taxon>
        <taxon>Fungi</taxon>
        <taxon>Fungi incertae sedis</taxon>
        <taxon>Microsporidia</taxon>
        <taxon>Dubosqiidae</taxon>
        <taxon>Hamiltosporidium</taxon>
    </lineage>
</organism>
<gene>
    <name evidence="1" type="ORF">CWI39_0209p0030</name>
</gene>
<accession>A0A4Q9LJB1</accession>